<evidence type="ECO:0000313" key="3">
    <source>
        <dbReference type="EMBL" id="MBC5695438.1"/>
    </source>
</evidence>
<dbReference type="RefSeq" id="WP_186969697.1">
    <property type="nucleotide sequence ID" value="NZ_JACOPK010000004.1"/>
</dbReference>
<keyword evidence="1" id="KW-0472">Membrane</keyword>
<dbReference type="EMBL" id="JACOPK010000004">
    <property type="protein sequence ID" value="MBC5695438.1"/>
    <property type="molecule type" value="Genomic_DNA"/>
</dbReference>
<dbReference type="InterPro" id="IPR025588">
    <property type="entry name" value="YcxB-like_C"/>
</dbReference>
<reference evidence="3 4" key="1">
    <citation type="submission" date="2020-08" db="EMBL/GenBank/DDBJ databases">
        <title>Genome public.</title>
        <authorList>
            <person name="Liu C."/>
            <person name="Sun Q."/>
        </authorList>
    </citation>
    <scope>NUCLEOTIDE SEQUENCE [LARGE SCALE GENOMIC DNA]</scope>
    <source>
        <strain evidence="3 4">M2</strain>
    </source>
</reference>
<protein>
    <submittedName>
        <fullName evidence="3">YcxB family protein</fullName>
    </submittedName>
</protein>
<gene>
    <name evidence="3" type="ORF">H8S02_05685</name>
</gene>
<feature type="transmembrane region" description="Helical" evidence="1">
    <location>
        <begin position="31"/>
        <end position="51"/>
    </location>
</feature>
<dbReference type="Pfam" id="PF14317">
    <property type="entry name" value="YcxB"/>
    <property type="match status" value="1"/>
</dbReference>
<evidence type="ECO:0000256" key="1">
    <source>
        <dbReference type="SAM" id="Phobius"/>
    </source>
</evidence>
<keyword evidence="1" id="KW-0812">Transmembrane</keyword>
<organism evidence="3 4">
    <name type="scientific">Agathobaculum hominis</name>
    <dbReference type="NCBI Taxonomy" id="2763014"/>
    <lineage>
        <taxon>Bacteria</taxon>
        <taxon>Bacillati</taxon>
        <taxon>Bacillota</taxon>
        <taxon>Clostridia</taxon>
        <taxon>Eubacteriales</taxon>
        <taxon>Butyricicoccaceae</taxon>
        <taxon>Agathobaculum</taxon>
    </lineage>
</organism>
<keyword evidence="1" id="KW-1133">Transmembrane helix</keyword>
<accession>A0ABR7GMA0</accession>
<proteinExistence type="predicted"/>
<keyword evidence="4" id="KW-1185">Reference proteome</keyword>
<sequence length="178" mass="20706">MEFKYSVSKQDYIDFNLNYFNNNAVVQRSIWMMRVATAVIVIIGGSVLMYWLHALTLVSGLVYLALAAVCFFGTPWYMRRKVVKNTERILKNANNKQLCGPKTLTLRDEDFELKGENEDSVYRYDAVQRTASDDRHYFIFVDEFSAIIVPFEAFSTMDDQRAFYERITKNISDPALKC</sequence>
<feature type="transmembrane region" description="Helical" evidence="1">
    <location>
        <begin position="57"/>
        <end position="78"/>
    </location>
</feature>
<name>A0ABR7GMA0_9FIRM</name>
<dbReference type="Proteomes" id="UP000641741">
    <property type="component" value="Unassembled WGS sequence"/>
</dbReference>
<feature type="domain" description="YcxB-like C-terminal" evidence="2">
    <location>
        <begin position="108"/>
        <end position="164"/>
    </location>
</feature>
<evidence type="ECO:0000259" key="2">
    <source>
        <dbReference type="Pfam" id="PF14317"/>
    </source>
</evidence>
<evidence type="ECO:0000313" key="4">
    <source>
        <dbReference type="Proteomes" id="UP000641741"/>
    </source>
</evidence>
<comment type="caution">
    <text evidence="3">The sequence shown here is derived from an EMBL/GenBank/DDBJ whole genome shotgun (WGS) entry which is preliminary data.</text>
</comment>